<proteinExistence type="predicted"/>
<keyword evidence="2" id="KW-1185">Reference proteome</keyword>
<reference evidence="1" key="1">
    <citation type="submission" date="2024-02" db="EMBL/GenBank/DDBJ databases">
        <authorList>
            <consortium name="ELIXIR-Norway"/>
            <consortium name="Elixir Norway"/>
        </authorList>
    </citation>
    <scope>NUCLEOTIDE SEQUENCE</scope>
</reference>
<dbReference type="EMBL" id="OZ019911">
    <property type="protein sequence ID" value="CAK9212665.1"/>
    <property type="molecule type" value="Genomic_DNA"/>
</dbReference>
<dbReference type="Proteomes" id="UP001497512">
    <property type="component" value="Chromosome 19"/>
</dbReference>
<name>A0ABP0U4H3_9BRYO</name>
<protein>
    <submittedName>
        <fullName evidence="1">Uncharacterized protein</fullName>
    </submittedName>
</protein>
<evidence type="ECO:0000313" key="1">
    <source>
        <dbReference type="EMBL" id="CAK9212665.1"/>
    </source>
</evidence>
<organism evidence="1 2">
    <name type="scientific">Sphagnum troendelagicum</name>
    <dbReference type="NCBI Taxonomy" id="128251"/>
    <lineage>
        <taxon>Eukaryota</taxon>
        <taxon>Viridiplantae</taxon>
        <taxon>Streptophyta</taxon>
        <taxon>Embryophyta</taxon>
        <taxon>Bryophyta</taxon>
        <taxon>Sphagnophytina</taxon>
        <taxon>Sphagnopsida</taxon>
        <taxon>Sphagnales</taxon>
        <taxon>Sphagnaceae</taxon>
        <taxon>Sphagnum</taxon>
    </lineage>
</organism>
<evidence type="ECO:0000313" key="2">
    <source>
        <dbReference type="Proteomes" id="UP001497512"/>
    </source>
</evidence>
<gene>
    <name evidence="1" type="ORF">CSSPTR1EN2_LOCUS11350</name>
</gene>
<sequence length="115" mass="12517">MSSRLPLGTTGKICRKSPPRTTVFPPKIFSVACVSSNCIKSIGILNLEWAYLPPGSNKDAIPNEATASTILPCPCKRDRNVVQTNVLPVPPLPYTKNSLPSLFVTTFKIVSYALR</sequence>
<accession>A0ABP0U4H3</accession>